<dbReference type="STRING" id="671143.DAMO_1020"/>
<gene>
    <name evidence="1" type="ORF">DAMO_1020</name>
</gene>
<protein>
    <submittedName>
        <fullName evidence="1">Uncharacterized protein</fullName>
    </submittedName>
</protein>
<proteinExistence type="predicted"/>
<dbReference type="Proteomes" id="UP000006898">
    <property type="component" value="Chromosome"/>
</dbReference>
<dbReference type="KEGG" id="mox:DAMO_1020"/>
<evidence type="ECO:0000313" key="1">
    <source>
        <dbReference type="EMBL" id="CBE68081.1"/>
    </source>
</evidence>
<dbReference type="HOGENOM" id="CLU_2932667_0_0_0"/>
<reference evidence="1 2" key="1">
    <citation type="journal article" date="2010" name="Nature">
        <title>Nitrite-driven anaerobic methane oxidation by oxygenic bacteria.</title>
        <authorList>
            <person name="Ettwig K.F."/>
            <person name="Butler M.K."/>
            <person name="Le Paslier D."/>
            <person name="Pelletier E."/>
            <person name="Mangenot S."/>
            <person name="Kuypers M.M.M."/>
            <person name="Schreiber F."/>
            <person name="Dutilh B.E."/>
            <person name="Zedelius J."/>
            <person name="de Beer D."/>
            <person name="Gloerich J."/>
            <person name="Wessels H.J.C.T."/>
            <person name="van Allen T."/>
            <person name="Luesken F."/>
            <person name="Wu M."/>
            <person name="van de Pas-Schoonen K.T."/>
            <person name="Op den Camp H.J.M."/>
            <person name="Janssen-Megens E.M."/>
            <person name="Francoijs K-J."/>
            <person name="Stunnenberg H."/>
            <person name="Weissenbach J."/>
            <person name="Jetten M.S.M."/>
            <person name="Strous M."/>
        </authorList>
    </citation>
    <scope>NUCLEOTIDE SEQUENCE [LARGE SCALE GENOMIC DNA]</scope>
</reference>
<accession>D5MMY1</accession>
<name>D5MMY1_METO1</name>
<sequence length="60" mass="6346">MPAEQKAGSSNLPGRTNDFQPVLPPGLPFAIEYYDVLFRAYRGGAPYDDGSVRVTGGGAT</sequence>
<organism evidence="1 2">
    <name type="scientific">Methylomirabilis oxygeniifera</name>
    <dbReference type="NCBI Taxonomy" id="671143"/>
    <lineage>
        <taxon>Bacteria</taxon>
        <taxon>Candidatus Methylomirabilota</taxon>
        <taxon>Candidatus Methylomirabilia</taxon>
        <taxon>Candidatus Methylomirabilales</taxon>
        <taxon>Candidatus Methylomirabilaceae</taxon>
        <taxon>Candidatus Methylomirabilis</taxon>
    </lineage>
</organism>
<dbReference type="AlphaFoldDB" id="D5MMY1"/>
<dbReference type="EMBL" id="FP565575">
    <property type="protein sequence ID" value="CBE68081.1"/>
    <property type="molecule type" value="Genomic_DNA"/>
</dbReference>
<evidence type="ECO:0000313" key="2">
    <source>
        <dbReference type="Proteomes" id="UP000006898"/>
    </source>
</evidence>